<evidence type="ECO:0000313" key="1">
    <source>
        <dbReference type="EMBL" id="WEK18407.1"/>
    </source>
</evidence>
<protein>
    <submittedName>
        <fullName evidence="1">Uncharacterized protein</fullName>
    </submittedName>
</protein>
<sequence length="69" mass="8121">MNHKTKKEELKFDCQLKAKNLKTALDSVINNDFQSFFLLENFIKCKKESIASIEKLIEHMELDGKRNSF</sequence>
<organism evidence="1 2">
    <name type="scientific">Candidatus Pedobacter colombiensis</name>
    <dbReference type="NCBI Taxonomy" id="3121371"/>
    <lineage>
        <taxon>Bacteria</taxon>
        <taxon>Pseudomonadati</taxon>
        <taxon>Bacteroidota</taxon>
        <taxon>Sphingobacteriia</taxon>
        <taxon>Sphingobacteriales</taxon>
        <taxon>Sphingobacteriaceae</taxon>
        <taxon>Pedobacter</taxon>
    </lineage>
</organism>
<evidence type="ECO:0000313" key="2">
    <source>
        <dbReference type="Proteomes" id="UP001214530"/>
    </source>
</evidence>
<proteinExistence type="predicted"/>
<dbReference type="EMBL" id="CP119313">
    <property type="protein sequence ID" value="WEK18407.1"/>
    <property type="molecule type" value="Genomic_DNA"/>
</dbReference>
<dbReference type="Proteomes" id="UP001214530">
    <property type="component" value="Chromosome"/>
</dbReference>
<dbReference type="AlphaFoldDB" id="A0AAJ6B565"/>
<accession>A0AAJ6B565</accession>
<name>A0AAJ6B565_9SPHI</name>
<reference evidence="1" key="1">
    <citation type="submission" date="2023-03" db="EMBL/GenBank/DDBJ databases">
        <title>Andean soil-derived lignocellulolytic bacterial consortium as a source of novel taxa and putative plastic-active enzymes.</title>
        <authorList>
            <person name="Diaz-Garcia L."/>
            <person name="Chuvochina M."/>
            <person name="Feuerriegel G."/>
            <person name="Bunk B."/>
            <person name="Sproer C."/>
            <person name="Streit W.R."/>
            <person name="Rodriguez L.M."/>
            <person name="Overmann J."/>
            <person name="Jimenez D.J."/>
        </authorList>
    </citation>
    <scope>NUCLEOTIDE SEQUENCE</scope>
    <source>
        <strain evidence="1">MAG 3858</strain>
    </source>
</reference>
<gene>
    <name evidence="1" type="ORF">P0Y49_16580</name>
</gene>